<organism evidence="1 2">
    <name type="scientific">Paramarasmius palmivorus</name>
    <dbReference type="NCBI Taxonomy" id="297713"/>
    <lineage>
        <taxon>Eukaryota</taxon>
        <taxon>Fungi</taxon>
        <taxon>Dikarya</taxon>
        <taxon>Basidiomycota</taxon>
        <taxon>Agaricomycotina</taxon>
        <taxon>Agaricomycetes</taxon>
        <taxon>Agaricomycetidae</taxon>
        <taxon>Agaricales</taxon>
        <taxon>Marasmiineae</taxon>
        <taxon>Marasmiaceae</taxon>
        <taxon>Paramarasmius</taxon>
    </lineage>
</organism>
<evidence type="ECO:0000313" key="1">
    <source>
        <dbReference type="EMBL" id="KAK7030325.1"/>
    </source>
</evidence>
<evidence type="ECO:0000313" key="2">
    <source>
        <dbReference type="Proteomes" id="UP001383192"/>
    </source>
</evidence>
<gene>
    <name evidence="1" type="ORF">VNI00_014182</name>
</gene>
<reference evidence="1 2" key="1">
    <citation type="submission" date="2024-01" db="EMBL/GenBank/DDBJ databases">
        <title>A draft genome for a cacao thread blight-causing isolate of Paramarasmius palmivorus.</title>
        <authorList>
            <person name="Baruah I.K."/>
            <person name="Bukari Y."/>
            <person name="Amoako-Attah I."/>
            <person name="Meinhardt L.W."/>
            <person name="Bailey B.A."/>
            <person name="Cohen S.P."/>
        </authorList>
    </citation>
    <scope>NUCLEOTIDE SEQUENCE [LARGE SCALE GENOMIC DNA]</scope>
    <source>
        <strain evidence="1 2">GH-12</strain>
    </source>
</reference>
<keyword evidence="2" id="KW-1185">Reference proteome</keyword>
<dbReference type="EMBL" id="JAYKXP010000077">
    <property type="protein sequence ID" value="KAK7030325.1"/>
    <property type="molecule type" value="Genomic_DNA"/>
</dbReference>
<comment type="caution">
    <text evidence="1">The sequence shown here is derived from an EMBL/GenBank/DDBJ whole genome shotgun (WGS) entry which is preliminary data.</text>
</comment>
<name>A0AAW0BU56_9AGAR</name>
<proteinExistence type="predicted"/>
<sequence>MLSSPFRLVKPMTLSVGFIGIGEPLQAAPPIRQSYQPPLHLPFMPSIRSPLLLPCLSRVISTLRPHSSLVVLEFSAARMVSEDLIVYRKLVDSQLRVVYAHHTRDEESPYNRASRFLERRQRPPRPLNTHIVFIARPIPLQLSPPSQHT</sequence>
<accession>A0AAW0BU56</accession>
<protein>
    <submittedName>
        <fullName evidence="1">Uncharacterized protein</fullName>
    </submittedName>
</protein>
<dbReference type="AlphaFoldDB" id="A0AAW0BU56"/>
<dbReference type="Proteomes" id="UP001383192">
    <property type="component" value="Unassembled WGS sequence"/>
</dbReference>